<keyword evidence="4" id="KW-1133">Transmembrane helix</keyword>
<dbReference type="InterPro" id="IPR009030">
    <property type="entry name" value="Growth_fac_rcpt_cys_sf"/>
</dbReference>
<dbReference type="PANTHER" id="PTHR45756">
    <property type="entry name" value="PALMITOYLTRANSFERASE"/>
    <property type="match status" value="1"/>
</dbReference>
<dbReference type="InterPro" id="IPR006212">
    <property type="entry name" value="Furin_repeat"/>
</dbReference>
<evidence type="ECO:0000259" key="6">
    <source>
        <dbReference type="PROSITE" id="PS50011"/>
    </source>
</evidence>
<dbReference type="OrthoDB" id="4062651at2759"/>
<dbReference type="Proteomes" id="UP000014680">
    <property type="component" value="Unassembled WGS sequence"/>
</dbReference>
<dbReference type="OMA" id="CQICENK"/>
<name>L7FL59_ENTIV</name>
<dbReference type="RefSeq" id="XP_004185688.1">
    <property type="nucleotide sequence ID" value="XM_004185640.1"/>
</dbReference>
<dbReference type="Pfam" id="PF00069">
    <property type="entry name" value="Pkinase"/>
    <property type="match status" value="1"/>
</dbReference>
<keyword evidence="5" id="KW-0732">Signal</keyword>
<dbReference type="InterPro" id="IPR017441">
    <property type="entry name" value="Protein_kinase_ATP_BS"/>
</dbReference>
<dbReference type="Gene3D" id="1.10.510.10">
    <property type="entry name" value="Transferase(Phosphotransferase) domain 1"/>
    <property type="match status" value="1"/>
</dbReference>
<dbReference type="InterPro" id="IPR008271">
    <property type="entry name" value="Ser/Thr_kinase_AS"/>
</dbReference>
<evidence type="ECO:0000313" key="8">
    <source>
        <dbReference type="Proteomes" id="UP000014680"/>
    </source>
</evidence>
<feature type="binding site" evidence="3">
    <location>
        <position position="1468"/>
    </location>
    <ligand>
        <name>ATP</name>
        <dbReference type="ChEBI" id="CHEBI:30616"/>
    </ligand>
</feature>
<dbReference type="Gene3D" id="3.30.200.20">
    <property type="entry name" value="Phosphorylase Kinase, domain 1"/>
    <property type="match status" value="1"/>
</dbReference>
<dbReference type="InterPro" id="IPR053215">
    <property type="entry name" value="TKL_Ser/Thr_kinase"/>
</dbReference>
<dbReference type="InterPro" id="IPR000719">
    <property type="entry name" value="Prot_kinase_dom"/>
</dbReference>
<proteinExistence type="predicted"/>
<keyword evidence="1 3" id="KW-0547">Nucleotide-binding</keyword>
<dbReference type="SMART" id="SM00261">
    <property type="entry name" value="FU"/>
    <property type="match status" value="5"/>
</dbReference>
<sequence length="1719" mass="192689">MLLVLLFIVGIHAASQCVPISPYCRDGYKINGITAIEKYGCGEVLVYDSFTLTKDCVSKFETPPVLLVAEGDVIELTLEQGLFDTAGGIHFNKNTHVTLKEEQNIFAFPTIIFDSSVEVIFTKDITLRNINTTLLTSQIFRIFGSATIIDSEIYLNGASVYSKNTIHFIGTKLFLFNSASLVTPIIEFESCQFDLNSHINSYPTKTLLASTKVIFSGNSSAIIPSKTTITTNDVIITDTAMVYYSRLDNINDKKINFMLTKEGRMSVSGLILMKDTQLSVSDDAVCNIEKDGTVSLKFKETYYDGGFLIQDNGIINVYGTAQSVYNITMKGRGRMNVLADTTTNGVVGITRLDINMFDNSCIHVGNDTAFEVVNLIMHDNALLELTERFVMYYIFIFEVEGMNVVMYNNSHIVYNLTYGRSLVEMANTKMYDDSVIDIYTTIRTVFYSVSMAGRSRVNIHEGSNITMAQFTMTEESVFDMRDYTRVMISTLAVCKTCVFKKAAKSILTERCTDTNYDNDDCLFDESIWTFDGFAVDATDRQSGYSVINMYVSTLTFNQETLEGALLPTDHCTDLFSITSEIEELPFQLSNPQILSLMDGYLIRYCPVNVTETETFCRLIGTTWNDDHLYHAEYPFAQVHCPYAGVKIISEVDEVYIGDFGVEAYFLNNTKVIFTTKASLKRNVTGKVQEVTFPTGLTLKPSCDTIETVEVISEKDGAYSYTQTCTVKTTPKGEQIKGSIVMDSVEYNVKADSAFVIYTGNQITPNTLIVNVSTEVIVISDIGFIIPTSNSSELCLFGIFKNGVLSCNQKRFLECGDGYFPKVSECIVCTVTNCIRCTETTCLLCKEGYIMTNGSCVDKQSTCLKSKLNRCFNCNQGYSLEDGVCYQESPLANCLVSTYGYCTSCDYVNRYVSRNGSCVYKDQAKLLSRYDVITCMTKYTLRQGECVPCSGLFTHCNTCSDILCTECEEGYVVNEDGSCENKNCLNTTSPEMLCEACAEGYVLDLGGHCVPFQQNCLYYNNDKCLACESPYYMTNGGCYTHISNCIDLQQSGCFRCKDGFYLNEEYVCVACDKNCKTCSGTATHCQSCYDNTYLNENTCITSTVLNNTCQKYTINGICVRCIDKYYLDNVTCSKCMDECGTCNEPDSCLVCDYNRFMSVNGKCLLQSLIHDCAVDISVSHGCTECKNGSFLHERMCTPCQDNCMLCSDLNSCQMCHDNFVYKKGECTSYATIKKCSSAKGNKCDKCSFWYKPSPDGLYCESTPVWWVIMLCVVVGVFMFVVILVMIIWMTIVVLRNAIRNKALDKMVFSLKNDKNLTVNLVENVFTGTKELVFEAEEHLVPVNVPSVTSFVIGNYGKSAVRIQMKNKTVEDKYTIVVQPEVVILKRKQGCKFTVTLSPVCSCKVNDCISISINNFKTTKGVGVTIPIHAETVMSTSLDQSEISISKQIGEGSFGKVFKGVFRGNEVAVKIMKQINIEASTIEEFEKEVAMLDKFRCDYIIHFYGSVRSKMNIGIVTEFAPLGCLRDHFYKSVPAEMVRIKIMLDIAKALQYLHESGILHRDIKPDNVLVFDLNKVATVNGKLTDFGSSRNINLLMTNMTFTKGVGTPVYMPPEMFGNMKYKTEADIYAYGVTLLEGIKWRECFEGNQFKYTWQIAEFVNKGNRPPRPSEVREDIFTLVEECWAHDTKKRPPIHIVVERLDSFMRSAQEPKQELQNEVPSV</sequence>
<dbReference type="PROSITE" id="PS50011">
    <property type="entry name" value="PROTEIN_KINASE_DOM"/>
    <property type="match status" value="1"/>
</dbReference>
<keyword evidence="7" id="KW-0808">Transferase</keyword>
<evidence type="ECO:0000256" key="4">
    <source>
        <dbReference type="SAM" id="Phobius"/>
    </source>
</evidence>
<dbReference type="CDD" id="cd00064">
    <property type="entry name" value="FU"/>
    <property type="match status" value="1"/>
</dbReference>
<evidence type="ECO:0000256" key="2">
    <source>
        <dbReference type="ARBA" id="ARBA00022840"/>
    </source>
</evidence>
<evidence type="ECO:0000313" key="7">
    <source>
        <dbReference type="EMBL" id="ELP86342.1"/>
    </source>
</evidence>
<dbReference type="SMART" id="SM00181">
    <property type="entry name" value="EGF"/>
    <property type="match status" value="4"/>
</dbReference>
<keyword evidence="8" id="KW-1185">Reference proteome</keyword>
<dbReference type="InterPro" id="IPR000742">
    <property type="entry name" value="EGF"/>
</dbReference>
<evidence type="ECO:0000256" key="1">
    <source>
        <dbReference type="ARBA" id="ARBA00022741"/>
    </source>
</evidence>
<dbReference type="VEuPathDB" id="AmoebaDB:EIN_296520"/>
<feature type="chain" id="PRO_5003973747" evidence="5">
    <location>
        <begin position="18"/>
        <end position="1719"/>
    </location>
</feature>
<feature type="domain" description="Protein kinase" evidence="6">
    <location>
        <begin position="1441"/>
        <end position="1702"/>
    </location>
</feature>
<gene>
    <name evidence="7" type="ORF">EIN_296520</name>
</gene>
<feature type="signal peptide" evidence="5">
    <location>
        <begin position="1"/>
        <end position="17"/>
    </location>
</feature>
<dbReference type="GO" id="GO:0004709">
    <property type="term" value="F:MAP kinase kinase kinase activity"/>
    <property type="evidence" value="ECO:0007669"/>
    <property type="project" value="UniProtKB-EC"/>
</dbReference>
<dbReference type="KEGG" id="eiv:EIN_296520"/>
<dbReference type="PANTHER" id="PTHR45756:SF1">
    <property type="entry name" value="PROTEIN KINASE DOMAIN CONTAINING PROTEIN"/>
    <property type="match status" value="1"/>
</dbReference>
<keyword evidence="4" id="KW-0812">Transmembrane</keyword>
<keyword evidence="2 3" id="KW-0067">ATP-binding</keyword>
<keyword evidence="4" id="KW-0472">Membrane</keyword>
<reference evidence="7 8" key="1">
    <citation type="submission" date="2012-10" db="EMBL/GenBank/DDBJ databases">
        <authorList>
            <person name="Zafar N."/>
            <person name="Inman J."/>
            <person name="Hall N."/>
            <person name="Lorenzi H."/>
            <person name="Caler E."/>
        </authorList>
    </citation>
    <scope>NUCLEOTIDE SEQUENCE [LARGE SCALE GENOMIC DNA]</scope>
    <source>
        <strain evidence="7 8">IP1</strain>
    </source>
</reference>
<dbReference type="PROSITE" id="PS00108">
    <property type="entry name" value="PROTEIN_KINASE_ST"/>
    <property type="match status" value="1"/>
</dbReference>
<evidence type="ECO:0000256" key="5">
    <source>
        <dbReference type="SAM" id="SignalP"/>
    </source>
</evidence>
<dbReference type="Gene3D" id="2.10.220.10">
    <property type="entry name" value="Hormone Receptor, Insulin-like Growth Factor Receptor 1, Chain A, domain 2"/>
    <property type="match status" value="1"/>
</dbReference>
<dbReference type="SUPFAM" id="SSF56112">
    <property type="entry name" value="Protein kinase-like (PK-like)"/>
    <property type="match status" value="1"/>
</dbReference>
<dbReference type="EC" id="2.7.11.25" evidence="7"/>
<dbReference type="EMBL" id="KB206986">
    <property type="protein sequence ID" value="ELP86342.1"/>
    <property type="molecule type" value="Genomic_DNA"/>
</dbReference>
<evidence type="ECO:0000256" key="3">
    <source>
        <dbReference type="PROSITE-ProRule" id="PRU10141"/>
    </source>
</evidence>
<protein>
    <submittedName>
        <fullName evidence="7">Protein serine/threonine kinase, putative</fullName>
        <ecNumber evidence="7">2.7.11.25</ecNumber>
    </submittedName>
</protein>
<keyword evidence="7" id="KW-0418">Kinase</keyword>
<dbReference type="GO" id="GO:0005524">
    <property type="term" value="F:ATP binding"/>
    <property type="evidence" value="ECO:0007669"/>
    <property type="project" value="UniProtKB-UniRule"/>
</dbReference>
<dbReference type="SMART" id="SM00220">
    <property type="entry name" value="S_TKc"/>
    <property type="match status" value="1"/>
</dbReference>
<dbReference type="PROSITE" id="PS00107">
    <property type="entry name" value="PROTEIN_KINASE_ATP"/>
    <property type="match status" value="1"/>
</dbReference>
<organism evidence="7 8">
    <name type="scientific">Entamoeba invadens IP1</name>
    <dbReference type="NCBI Taxonomy" id="370355"/>
    <lineage>
        <taxon>Eukaryota</taxon>
        <taxon>Amoebozoa</taxon>
        <taxon>Evosea</taxon>
        <taxon>Archamoebae</taxon>
        <taxon>Mastigamoebida</taxon>
        <taxon>Entamoebidae</taxon>
        <taxon>Entamoeba</taxon>
    </lineage>
</organism>
<dbReference type="SUPFAM" id="SSF57184">
    <property type="entry name" value="Growth factor receptor domain"/>
    <property type="match status" value="4"/>
</dbReference>
<accession>L7FL59</accession>
<feature type="transmembrane region" description="Helical" evidence="4">
    <location>
        <begin position="1263"/>
        <end position="1293"/>
    </location>
</feature>
<dbReference type="InterPro" id="IPR011009">
    <property type="entry name" value="Kinase-like_dom_sf"/>
</dbReference>
<dbReference type="GeneID" id="14885333"/>